<accession>A0A4R6VRG1</accession>
<dbReference type="EMBL" id="SNYR01000001">
    <property type="protein sequence ID" value="TDQ66599.1"/>
    <property type="molecule type" value="Genomic_DNA"/>
</dbReference>
<reference evidence="1 2" key="1">
    <citation type="submission" date="2019-03" db="EMBL/GenBank/DDBJ databases">
        <title>Genomic Encyclopedia of Type Strains, Phase III (KMG-III): the genomes of soil and plant-associated and newly described type strains.</title>
        <authorList>
            <person name="Whitman W."/>
        </authorList>
    </citation>
    <scope>NUCLEOTIDE SEQUENCE [LARGE SCALE GENOMIC DNA]</scope>
    <source>
        <strain evidence="1 2">CGMCC 1.7002</strain>
    </source>
</reference>
<evidence type="ECO:0000313" key="2">
    <source>
        <dbReference type="Proteomes" id="UP000295391"/>
    </source>
</evidence>
<evidence type="ECO:0000313" key="1">
    <source>
        <dbReference type="EMBL" id="TDQ66599.1"/>
    </source>
</evidence>
<proteinExistence type="predicted"/>
<keyword evidence="2" id="KW-1185">Reference proteome</keyword>
<protein>
    <submittedName>
        <fullName evidence="1">Uncharacterized protein</fullName>
    </submittedName>
</protein>
<gene>
    <name evidence="1" type="ORF">ATL17_0602</name>
</gene>
<sequence length="358" mass="41305">MAPSDTHIHNEIEREQQLAFLKRNCGVTIRNLLFKLEGDETSAEFEENYANLLALPEISYWKSKIPKTVDMATILGSSDACFENCFGKLLSFGVKSKDILSTELRMRYLDFVRDSGDTEVYGALARYIVAGYLLIGGDEDETICQIVLDRIDTLHDFVANSPLKFDIYVEPEGFSIPKSYRSKRLVNPALYENGAFDLPLVHDIFIFAHLFGKLPKAYQAKINLIVDYIADPKYQDFDYGYGLVKYGQNKFHFMGWSAHMPLFNEALSVDYFKKGLVFRMLLFAAFDHPNIRAWQDKLRDYFAAFRLEDSLYSFVNELLPEVKNSYFLNGRHTSLNENRRRKTGKIVESTFYAYWAGL</sequence>
<dbReference type="AlphaFoldDB" id="A0A4R6VRG1"/>
<name>A0A4R6VRG1_9HYPH</name>
<dbReference type="OrthoDB" id="7957769at2"/>
<dbReference type="Proteomes" id="UP000295391">
    <property type="component" value="Unassembled WGS sequence"/>
</dbReference>
<comment type="caution">
    <text evidence="1">The sequence shown here is derived from an EMBL/GenBank/DDBJ whole genome shotgun (WGS) entry which is preliminary data.</text>
</comment>
<organism evidence="1 2">
    <name type="scientific">Maritalea mobilis</name>
    <dbReference type="NCBI Taxonomy" id="483324"/>
    <lineage>
        <taxon>Bacteria</taxon>
        <taxon>Pseudomonadati</taxon>
        <taxon>Pseudomonadota</taxon>
        <taxon>Alphaproteobacteria</taxon>
        <taxon>Hyphomicrobiales</taxon>
        <taxon>Devosiaceae</taxon>
        <taxon>Maritalea</taxon>
    </lineage>
</organism>
<dbReference type="RefSeq" id="WP_133571284.1">
    <property type="nucleotide sequence ID" value="NZ_SNYR01000001.1"/>
</dbReference>